<organism evidence="3 4">
    <name type="scientific">Holtiella tumoricola</name>
    <dbReference type="NCBI Taxonomy" id="3018743"/>
    <lineage>
        <taxon>Bacteria</taxon>
        <taxon>Bacillati</taxon>
        <taxon>Bacillota</taxon>
        <taxon>Clostridia</taxon>
        <taxon>Lachnospirales</taxon>
        <taxon>Cellulosilyticaceae</taxon>
        <taxon>Holtiella</taxon>
    </lineage>
</organism>
<keyword evidence="1" id="KW-0472">Membrane</keyword>
<protein>
    <submittedName>
        <fullName evidence="3">DUF5658 family protein</fullName>
    </submittedName>
</protein>
<feature type="transmembrane region" description="Helical" evidence="1">
    <location>
        <begin position="86"/>
        <end position="114"/>
    </location>
</feature>
<feature type="transmembrane region" description="Helical" evidence="1">
    <location>
        <begin position="17"/>
        <end position="35"/>
    </location>
</feature>
<dbReference type="AlphaFoldDB" id="A0AA42DKL9"/>
<dbReference type="RefSeq" id="WP_053982463.1">
    <property type="nucleotide sequence ID" value="NZ_JAQIFT010000014.1"/>
</dbReference>
<gene>
    <name evidence="3" type="ORF">PBV87_03105</name>
</gene>
<name>A0AA42DKL9_9FIRM</name>
<comment type="caution">
    <text evidence="3">The sequence shown here is derived from an EMBL/GenBank/DDBJ whole genome shotgun (WGS) entry which is preliminary data.</text>
</comment>
<keyword evidence="1" id="KW-1133">Transmembrane helix</keyword>
<feature type="domain" description="DUF5658" evidence="2">
    <location>
        <begin position="19"/>
        <end position="109"/>
    </location>
</feature>
<evidence type="ECO:0000259" key="2">
    <source>
        <dbReference type="Pfam" id="PF18902"/>
    </source>
</evidence>
<dbReference type="Pfam" id="PF18902">
    <property type="entry name" value="DUF5658"/>
    <property type="match status" value="1"/>
</dbReference>
<dbReference type="InterPro" id="IPR043717">
    <property type="entry name" value="DUF5658"/>
</dbReference>
<sequence>MLKSITRNPFLDLRRKLTLLYILNASDIVFTFGLLKTGMFEEVNSLMINIVDNPWLSIITKLIVPAALIIYILLKLEELPDNNLKICNYFVNTVLIVYIIINIMHLSYLGLFLFTL</sequence>
<dbReference type="EMBL" id="JAQIFT010000014">
    <property type="protein sequence ID" value="MDA3730495.1"/>
    <property type="molecule type" value="Genomic_DNA"/>
</dbReference>
<accession>A0AA42DKL9</accession>
<reference evidence="3" key="1">
    <citation type="journal article" date="2023" name="Int. J. Syst. Evol. Microbiol.">
        <title>&lt;i&gt;Holtiella tumoricola&lt;/i&gt; gen. nov. sp. nov., isolated from a human clinical sample.</title>
        <authorList>
            <person name="Allen-Vercoe E."/>
            <person name="Daigneault M.C."/>
            <person name="Vancuren S.J."/>
            <person name="Cochrane K."/>
            <person name="O'Neal L.L."/>
            <person name="Sankaranarayanan K."/>
            <person name="Lawson P.A."/>
        </authorList>
    </citation>
    <scope>NUCLEOTIDE SEQUENCE</scope>
    <source>
        <strain evidence="3">CC70A</strain>
    </source>
</reference>
<evidence type="ECO:0000313" key="4">
    <source>
        <dbReference type="Proteomes" id="UP001169242"/>
    </source>
</evidence>
<keyword evidence="1" id="KW-0812">Transmembrane</keyword>
<feature type="transmembrane region" description="Helical" evidence="1">
    <location>
        <begin position="55"/>
        <end position="74"/>
    </location>
</feature>
<evidence type="ECO:0000256" key="1">
    <source>
        <dbReference type="SAM" id="Phobius"/>
    </source>
</evidence>
<keyword evidence="4" id="KW-1185">Reference proteome</keyword>
<evidence type="ECO:0000313" key="3">
    <source>
        <dbReference type="EMBL" id="MDA3730495.1"/>
    </source>
</evidence>
<proteinExistence type="predicted"/>
<dbReference type="Proteomes" id="UP001169242">
    <property type="component" value="Unassembled WGS sequence"/>
</dbReference>